<dbReference type="GO" id="GO:0016757">
    <property type="term" value="F:glycosyltransferase activity"/>
    <property type="evidence" value="ECO:0007669"/>
    <property type="project" value="UniProtKB-KW"/>
</dbReference>
<dbReference type="SUPFAM" id="SSF53448">
    <property type="entry name" value="Nucleotide-diphospho-sugar transferases"/>
    <property type="match status" value="1"/>
</dbReference>
<sequence length="338" mass="36978">MKSLAFVIPIYNEAENIASLLDRLLSVADRLERLFALQVRLVFIDDGSADDSYDILKAQEFGGRPAQIVQFSRNFGKEAALSAGLEAAADADAVILMDADLQHPPEAALDFVTGWLEEGYDSVYSYKDQRRKSEGALRALMSWLFYRTINHGARFVIPRDAGDFRLLTQPVCHALLAMPENQRFMKGLYGWVGFRQKAIPFTPEPRMAGTSSFRPAQLFAMTLDALTSFTIAPLRFMALFGLIIACLSTLYGIFIVVERLLVGGNPAGIASVLTLISFFGGMQMLALGLLGEYVGKGVLEAKNRPSFIIRDRVTINADGAATGAEPQVAPLSKAGRGR</sequence>
<dbReference type="InterPro" id="IPR001173">
    <property type="entry name" value="Glyco_trans_2-like"/>
</dbReference>
<accession>A0A2K9MJX5</accession>
<dbReference type="InterPro" id="IPR050256">
    <property type="entry name" value="Glycosyltransferase_2"/>
</dbReference>
<dbReference type="EMBL" id="CP025583">
    <property type="protein sequence ID" value="AUM75346.1"/>
    <property type="molecule type" value="Genomic_DNA"/>
</dbReference>
<dbReference type="GO" id="GO:0005886">
    <property type="term" value="C:plasma membrane"/>
    <property type="evidence" value="ECO:0007669"/>
    <property type="project" value="TreeGrafter"/>
</dbReference>
<keyword evidence="6 7" id="KW-0472">Membrane</keyword>
<keyword evidence="5 7" id="KW-1133">Transmembrane helix</keyword>
<feature type="transmembrane region" description="Helical" evidence="7">
    <location>
        <begin position="236"/>
        <end position="257"/>
    </location>
</feature>
<dbReference type="PANTHER" id="PTHR48090">
    <property type="entry name" value="UNDECAPRENYL-PHOSPHATE 4-DEOXY-4-FORMAMIDO-L-ARABINOSE TRANSFERASE-RELATED"/>
    <property type="match status" value="1"/>
</dbReference>
<keyword evidence="10" id="KW-1185">Reference proteome</keyword>
<evidence type="ECO:0000313" key="10">
    <source>
        <dbReference type="Proteomes" id="UP000234882"/>
    </source>
</evidence>
<evidence type="ECO:0000256" key="5">
    <source>
        <dbReference type="ARBA" id="ARBA00022989"/>
    </source>
</evidence>
<gene>
    <name evidence="9" type="ORF">CYR75_14520</name>
</gene>
<protein>
    <submittedName>
        <fullName evidence="9">Glycosyltransferase</fullName>
    </submittedName>
</protein>
<feature type="transmembrane region" description="Helical" evidence="7">
    <location>
        <begin position="269"/>
        <end position="294"/>
    </location>
</feature>
<dbReference type="InterPro" id="IPR029044">
    <property type="entry name" value="Nucleotide-diphossugar_trans"/>
</dbReference>
<dbReference type="AlphaFoldDB" id="A0A2K9MJX5"/>
<proteinExistence type="predicted"/>
<evidence type="ECO:0000256" key="2">
    <source>
        <dbReference type="ARBA" id="ARBA00022676"/>
    </source>
</evidence>
<dbReference type="CDD" id="cd04187">
    <property type="entry name" value="DPM1_like_bac"/>
    <property type="match status" value="1"/>
</dbReference>
<evidence type="ECO:0000256" key="7">
    <source>
        <dbReference type="SAM" id="Phobius"/>
    </source>
</evidence>
<dbReference type="PANTHER" id="PTHR48090:SF1">
    <property type="entry name" value="PROPHAGE BACTOPRENOL GLUCOSYL TRANSFERASE HOMOLOG"/>
    <property type="match status" value="1"/>
</dbReference>
<evidence type="ECO:0000256" key="4">
    <source>
        <dbReference type="ARBA" id="ARBA00022692"/>
    </source>
</evidence>
<keyword evidence="4 7" id="KW-0812">Transmembrane</keyword>
<feature type="domain" description="Glycosyltransferase 2-like" evidence="8">
    <location>
        <begin position="6"/>
        <end position="171"/>
    </location>
</feature>
<evidence type="ECO:0000256" key="3">
    <source>
        <dbReference type="ARBA" id="ARBA00022679"/>
    </source>
</evidence>
<keyword evidence="3 9" id="KW-0808">Transferase</keyword>
<evidence type="ECO:0000256" key="6">
    <source>
        <dbReference type="ARBA" id="ARBA00023136"/>
    </source>
</evidence>
<name>A0A2K9MJX5_9RHOB</name>
<dbReference type="Pfam" id="PF00535">
    <property type="entry name" value="Glycos_transf_2"/>
    <property type="match status" value="1"/>
</dbReference>
<keyword evidence="2" id="KW-0328">Glycosyltransferase</keyword>
<evidence type="ECO:0000256" key="1">
    <source>
        <dbReference type="ARBA" id="ARBA00004141"/>
    </source>
</evidence>
<dbReference type="KEGG" id="paru:CYR75_14520"/>
<evidence type="ECO:0000313" key="9">
    <source>
        <dbReference type="EMBL" id="AUM75346.1"/>
    </source>
</evidence>
<reference evidence="10" key="1">
    <citation type="submission" date="2017-12" db="EMBL/GenBank/DDBJ databases">
        <title>Genomic analysis of Paracoccus sp. CBA4604.</title>
        <authorList>
            <person name="Roh S.W."/>
            <person name="Kim J.Y."/>
            <person name="Kim J.S."/>
        </authorList>
    </citation>
    <scope>NUCLEOTIDE SEQUENCE [LARGE SCALE GENOMIC DNA]</scope>
    <source>
        <strain evidence="10">CBA4604</strain>
    </source>
</reference>
<evidence type="ECO:0000259" key="8">
    <source>
        <dbReference type="Pfam" id="PF00535"/>
    </source>
</evidence>
<dbReference type="RefSeq" id="WP_101500688.1">
    <property type="nucleotide sequence ID" value="NZ_CP025583.1"/>
</dbReference>
<comment type="subcellular location">
    <subcellularLocation>
        <location evidence="1">Membrane</location>
        <topology evidence="1">Multi-pass membrane protein</topology>
    </subcellularLocation>
</comment>
<organism evidence="9 10">
    <name type="scientific">Paracoccus jeotgali</name>
    <dbReference type="NCBI Taxonomy" id="2065379"/>
    <lineage>
        <taxon>Bacteria</taxon>
        <taxon>Pseudomonadati</taxon>
        <taxon>Pseudomonadota</taxon>
        <taxon>Alphaproteobacteria</taxon>
        <taxon>Rhodobacterales</taxon>
        <taxon>Paracoccaceae</taxon>
        <taxon>Paracoccus</taxon>
    </lineage>
</organism>
<dbReference type="Proteomes" id="UP000234882">
    <property type="component" value="Chromosome"/>
</dbReference>
<dbReference type="OrthoDB" id="9807795at2"/>
<dbReference type="Gene3D" id="3.90.550.10">
    <property type="entry name" value="Spore Coat Polysaccharide Biosynthesis Protein SpsA, Chain A"/>
    <property type="match status" value="1"/>
</dbReference>